<dbReference type="Gene3D" id="3.40.50.720">
    <property type="entry name" value="NAD(P)-binding Rossmann-like Domain"/>
    <property type="match status" value="1"/>
</dbReference>
<dbReference type="AlphaFoldDB" id="A0AAW5YTW8"/>
<evidence type="ECO:0000313" key="2">
    <source>
        <dbReference type="Proteomes" id="UP001210502"/>
    </source>
</evidence>
<dbReference type="RefSeq" id="WP_260264517.1">
    <property type="nucleotide sequence ID" value="NZ_JAQIEY010000004.1"/>
</dbReference>
<dbReference type="EMBL" id="JAQIEY010000004">
    <property type="protein sequence ID" value="MDA3767341.1"/>
    <property type="molecule type" value="Genomic_DNA"/>
</dbReference>
<protein>
    <submittedName>
        <fullName evidence="1">Uncharacterized protein</fullName>
    </submittedName>
</protein>
<accession>A0AAW5YTW8</accession>
<gene>
    <name evidence="1" type="ORF">PF586_02390</name>
</gene>
<name>A0AAW5YTW8_9LACO</name>
<evidence type="ECO:0000313" key="1">
    <source>
        <dbReference type="EMBL" id="MDA3767341.1"/>
    </source>
</evidence>
<reference evidence="1" key="1">
    <citation type="submission" date="2023-01" db="EMBL/GenBank/DDBJ databases">
        <title>Sequencing of the bacterial strains from artisanal fermented milk Matsoni.</title>
        <authorList>
            <person name="Rozman V."/>
            <person name="Accetto T."/>
            <person name="Bogovic Matijasic B."/>
        </authorList>
    </citation>
    <scope>NUCLEOTIDE SEQUENCE</scope>
    <source>
        <strain evidence="1">Lbl333</strain>
    </source>
</reference>
<dbReference type="InterPro" id="IPR036291">
    <property type="entry name" value="NAD(P)-bd_dom_sf"/>
</dbReference>
<dbReference type="Proteomes" id="UP001210502">
    <property type="component" value="Unassembled WGS sequence"/>
</dbReference>
<dbReference type="SUPFAM" id="SSF51735">
    <property type="entry name" value="NAD(P)-binding Rossmann-fold domains"/>
    <property type="match status" value="1"/>
</dbReference>
<proteinExistence type="predicted"/>
<sequence length="50" mass="5409">MKYTITAATGHLGREVVKGSSKLTDVKNIRLAVRSPQKAADLPFDPGKEL</sequence>
<organism evidence="1 2">
    <name type="scientific">Lactobacillus delbrueckii</name>
    <dbReference type="NCBI Taxonomy" id="1584"/>
    <lineage>
        <taxon>Bacteria</taxon>
        <taxon>Bacillati</taxon>
        <taxon>Bacillota</taxon>
        <taxon>Bacilli</taxon>
        <taxon>Lactobacillales</taxon>
        <taxon>Lactobacillaceae</taxon>
        <taxon>Lactobacillus</taxon>
    </lineage>
</organism>
<comment type="caution">
    <text evidence="1">The sequence shown here is derived from an EMBL/GenBank/DDBJ whole genome shotgun (WGS) entry which is preliminary data.</text>
</comment>